<protein>
    <recommendedName>
        <fullName evidence="3">Type II secretion system protein GspG C-terminal domain-containing protein</fullName>
    </recommendedName>
</protein>
<evidence type="ECO:0000256" key="1">
    <source>
        <dbReference type="SAM" id="Phobius"/>
    </source>
</evidence>
<dbReference type="AlphaFoldDB" id="A0A382SWI0"/>
<gene>
    <name evidence="2" type="ORF">METZ01_LOCUS367100</name>
</gene>
<organism evidence="2">
    <name type="scientific">marine metagenome</name>
    <dbReference type="NCBI Taxonomy" id="408172"/>
    <lineage>
        <taxon>unclassified sequences</taxon>
        <taxon>metagenomes</taxon>
        <taxon>ecological metagenomes</taxon>
    </lineage>
</organism>
<reference evidence="2" key="1">
    <citation type="submission" date="2018-05" db="EMBL/GenBank/DDBJ databases">
        <authorList>
            <person name="Lanie J.A."/>
            <person name="Ng W.-L."/>
            <person name="Kazmierczak K.M."/>
            <person name="Andrzejewski T.M."/>
            <person name="Davidsen T.M."/>
            <person name="Wayne K.J."/>
            <person name="Tettelin H."/>
            <person name="Glass J.I."/>
            <person name="Rusch D."/>
            <person name="Podicherti R."/>
            <person name="Tsui H.-C.T."/>
            <person name="Winkler M.E."/>
        </authorList>
    </citation>
    <scope>NUCLEOTIDE SEQUENCE</scope>
</reference>
<keyword evidence="1" id="KW-0472">Membrane</keyword>
<name>A0A382SWI0_9ZZZZ</name>
<dbReference type="InterPro" id="IPR045584">
    <property type="entry name" value="Pilin-like"/>
</dbReference>
<dbReference type="Pfam" id="PF07963">
    <property type="entry name" value="N_methyl"/>
    <property type="match status" value="1"/>
</dbReference>
<dbReference type="PROSITE" id="PS00409">
    <property type="entry name" value="PROKAR_NTER_METHYL"/>
    <property type="match status" value="1"/>
</dbReference>
<dbReference type="InterPro" id="IPR012902">
    <property type="entry name" value="N_methyl_site"/>
</dbReference>
<dbReference type="NCBIfam" id="TIGR02532">
    <property type="entry name" value="IV_pilin_GFxxxE"/>
    <property type="match status" value="1"/>
</dbReference>
<dbReference type="Gene3D" id="3.30.700.10">
    <property type="entry name" value="Glycoprotein, Type 4 Pilin"/>
    <property type="match status" value="1"/>
</dbReference>
<keyword evidence="1" id="KW-0812">Transmembrane</keyword>
<evidence type="ECO:0000313" key="2">
    <source>
        <dbReference type="EMBL" id="SVD14246.1"/>
    </source>
</evidence>
<feature type="transmembrane region" description="Helical" evidence="1">
    <location>
        <begin position="12"/>
        <end position="33"/>
    </location>
</feature>
<dbReference type="SUPFAM" id="SSF54523">
    <property type="entry name" value="Pili subunits"/>
    <property type="match status" value="1"/>
</dbReference>
<accession>A0A382SWI0</accession>
<keyword evidence="1" id="KW-1133">Transmembrane helix</keyword>
<evidence type="ECO:0008006" key="3">
    <source>
        <dbReference type="Google" id="ProtNLM"/>
    </source>
</evidence>
<sequence>MLKNTNKGFTLIELIMVMIILGIMAAVAIPRYLETIQKSEIASEDAVVNKLMVALESYAQNKLVTEGRRYWPDNPFDALTTKPQTYTLDGTPCDVDNEWTYVVDASDGTYTGYISHQRADNTRFQWNYNKGTNTGTDNDVSGTLWKRTDLGTGGTSILFQ</sequence>
<proteinExistence type="predicted"/>
<dbReference type="EMBL" id="UINC01132128">
    <property type="protein sequence ID" value="SVD14246.1"/>
    <property type="molecule type" value="Genomic_DNA"/>
</dbReference>